<keyword evidence="3" id="KW-1185">Reference proteome</keyword>
<feature type="compositionally biased region" description="Low complexity" evidence="1">
    <location>
        <begin position="191"/>
        <end position="201"/>
    </location>
</feature>
<feature type="region of interest" description="Disordered" evidence="1">
    <location>
        <begin position="459"/>
        <end position="507"/>
    </location>
</feature>
<name>A0ABR0B0R0_9CRUS</name>
<evidence type="ECO:0008006" key="4">
    <source>
        <dbReference type="Google" id="ProtNLM"/>
    </source>
</evidence>
<proteinExistence type="predicted"/>
<accession>A0ABR0B0R0</accession>
<protein>
    <recommendedName>
        <fullName evidence="4">DUF4806 domain-containing protein</fullName>
    </recommendedName>
</protein>
<reference evidence="2 3" key="1">
    <citation type="journal article" date="2023" name="Nucleic Acids Res.">
        <title>The hologenome of Daphnia magna reveals possible DNA methylation and microbiome-mediated evolution of the host genome.</title>
        <authorList>
            <person name="Chaturvedi A."/>
            <person name="Li X."/>
            <person name="Dhandapani V."/>
            <person name="Marshall H."/>
            <person name="Kissane S."/>
            <person name="Cuenca-Cambronero M."/>
            <person name="Asole G."/>
            <person name="Calvet F."/>
            <person name="Ruiz-Romero M."/>
            <person name="Marangio P."/>
            <person name="Guigo R."/>
            <person name="Rago D."/>
            <person name="Mirbahai L."/>
            <person name="Eastwood N."/>
            <person name="Colbourne J.K."/>
            <person name="Zhou J."/>
            <person name="Mallon E."/>
            <person name="Orsini L."/>
        </authorList>
    </citation>
    <scope>NUCLEOTIDE SEQUENCE [LARGE SCALE GENOMIC DNA]</scope>
    <source>
        <strain evidence="2">LRV0_1</strain>
    </source>
</reference>
<dbReference type="EMBL" id="JAOYFB010000039">
    <property type="protein sequence ID" value="KAK4030978.1"/>
    <property type="molecule type" value="Genomic_DNA"/>
</dbReference>
<gene>
    <name evidence="2" type="ORF">OUZ56_024408</name>
</gene>
<feature type="compositionally biased region" description="Low complexity" evidence="1">
    <location>
        <begin position="239"/>
        <end position="256"/>
    </location>
</feature>
<dbReference type="Proteomes" id="UP001234178">
    <property type="component" value="Unassembled WGS sequence"/>
</dbReference>
<feature type="compositionally biased region" description="Polar residues" evidence="1">
    <location>
        <begin position="173"/>
        <end position="187"/>
    </location>
</feature>
<feature type="compositionally biased region" description="Low complexity" evidence="1">
    <location>
        <begin position="128"/>
        <end position="150"/>
    </location>
</feature>
<evidence type="ECO:0000313" key="3">
    <source>
        <dbReference type="Proteomes" id="UP001234178"/>
    </source>
</evidence>
<evidence type="ECO:0000256" key="1">
    <source>
        <dbReference type="SAM" id="MobiDB-lite"/>
    </source>
</evidence>
<feature type="compositionally biased region" description="Polar residues" evidence="1">
    <location>
        <begin position="202"/>
        <end position="237"/>
    </location>
</feature>
<feature type="compositionally biased region" description="Low complexity" evidence="1">
    <location>
        <begin position="162"/>
        <end position="172"/>
    </location>
</feature>
<sequence length="507" mass="58131">MWLALKTIDNQLSRGVVASSSWRFDLIKMLYFIMDRQSIMVPRRGKRITAGKPAKNLTFSESYLRQRSVKSKVKKVREIGMCPPKTLARVAVVHVSPDSSPKSKLVSTIETSTIVNKFVSTRQSTHLNQSLRQHSQQQNRSNNRDINNYNVSPDNSPKSLRQHSQQQNRSNNGDINNYHVSPDSSPKNLRQHSQQQNRSNNGDINNYHVSPDSSPKNLRQHSQQQNRFNNRDLNNYHISLGSSPISSSQNSQQQTSFAPISSTPVHKRTLIKETQSDSNSLRVSRISHHKGHDTEPFASNIKLPNEIVDYLTKSMVRQDELFRVVQSLVASRPITTSEEEHDDFVEKLPDFPISSMEDFLSLERELLQKRFKIYFVRYLISLGGGTLADSSKLLLRHCLDKVVAIEYSHQGKGKLKKKPLNATEFYKAYKVALRKRHKKIYDNSTVNNCIVNFLRGSKDRKGGRNQRRKIAGEDEENKENDNITDEENEDEENEDDEIDIQGTSDED</sequence>
<feature type="compositionally biased region" description="Acidic residues" evidence="1">
    <location>
        <begin position="473"/>
        <end position="507"/>
    </location>
</feature>
<evidence type="ECO:0000313" key="2">
    <source>
        <dbReference type="EMBL" id="KAK4030978.1"/>
    </source>
</evidence>
<feature type="region of interest" description="Disordered" evidence="1">
    <location>
        <begin position="125"/>
        <end position="298"/>
    </location>
</feature>
<comment type="caution">
    <text evidence="2">The sequence shown here is derived from an EMBL/GenBank/DDBJ whole genome shotgun (WGS) entry which is preliminary data.</text>
</comment>
<organism evidence="2 3">
    <name type="scientific">Daphnia magna</name>
    <dbReference type="NCBI Taxonomy" id="35525"/>
    <lineage>
        <taxon>Eukaryota</taxon>
        <taxon>Metazoa</taxon>
        <taxon>Ecdysozoa</taxon>
        <taxon>Arthropoda</taxon>
        <taxon>Crustacea</taxon>
        <taxon>Branchiopoda</taxon>
        <taxon>Diplostraca</taxon>
        <taxon>Cladocera</taxon>
        <taxon>Anomopoda</taxon>
        <taxon>Daphniidae</taxon>
        <taxon>Daphnia</taxon>
    </lineage>
</organism>
<dbReference type="PANTHER" id="PTHR34153">
    <property type="entry name" value="SI:CH211-262H13.3-RELATED-RELATED"/>
    <property type="match status" value="1"/>
</dbReference>
<dbReference type="PANTHER" id="PTHR34153:SF2">
    <property type="entry name" value="SI:CH211-262H13.3-RELATED"/>
    <property type="match status" value="1"/>
</dbReference>